<accession>A0ABY0H044</accession>
<protein>
    <submittedName>
        <fullName evidence="2">Uncharacterized protein</fullName>
    </submittedName>
</protein>
<evidence type="ECO:0000256" key="1">
    <source>
        <dbReference type="SAM" id="MobiDB-lite"/>
    </source>
</evidence>
<sequence>MLKIWSRFTYSNPADLIYFFTEYIQHFGSDMEVQQHRESIRFITFEGLGLQHTCCDAGVDRVAIDDPQDIQDIEEEQAALLGILEDLVQEFEAKVIGILKEGTTDTIAALREFWTGYWCDRMEEVLKGLNGRDISHEERIGAEAIGVRWDDESSQKLVAEKEDKRDINYWYRRIEEIAEHIIDEECSNLLSSFNYYVPPTRDWNTTTMSTVVLPRLPPRRALLGSATIPDLEPALADDCSNLLYASYCANGATSSTAVASRQTLDARGAASGRKEQVPPAVARPPSPVQTDQTARAQCWWFWWWCGDRVAWGELA</sequence>
<proteinExistence type="predicted"/>
<dbReference type="EMBL" id="QJNS01000257">
    <property type="protein sequence ID" value="RYO81223.1"/>
    <property type="molecule type" value="Genomic_DNA"/>
</dbReference>
<keyword evidence="3" id="KW-1185">Reference proteome</keyword>
<comment type="caution">
    <text evidence="2">The sequence shown here is derived from an EMBL/GenBank/DDBJ whole genome shotgun (WGS) entry which is preliminary data.</text>
</comment>
<dbReference type="Proteomes" id="UP000294003">
    <property type="component" value="Unassembled WGS sequence"/>
</dbReference>
<name>A0ABY0H044_9PEZI</name>
<gene>
    <name evidence="2" type="ORF">DL762_007221</name>
</gene>
<reference evidence="2 3" key="1">
    <citation type="submission" date="2018-06" db="EMBL/GenBank/DDBJ databases">
        <title>Complete Genomes of Monosporascus.</title>
        <authorList>
            <person name="Robinson A.J."/>
            <person name="Natvig D.O."/>
        </authorList>
    </citation>
    <scope>NUCLEOTIDE SEQUENCE [LARGE SCALE GENOMIC DNA]</scope>
    <source>
        <strain evidence="2 3">CBS 609.92</strain>
    </source>
</reference>
<feature type="region of interest" description="Disordered" evidence="1">
    <location>
        <begin position="267"/>
        <end position="289"/>
    </location>
</feature>
<evidence type="ECO:0000313" key="3">
    <source>
        <dbReference type="Proteomes" id="UP000294003"/>
    </source>
</evidence>
<evidence type="ECO:0000313" key="2">
    <source>
        <dbReference type="EMBL" id="RYO81223.1"/>
    </source>
</evidence>
<organism evidence="2 3">
    <name type="scientific">Monosporascus cannonballus</name>
    <dbReference type="NCBI Taxonomy" id="155416"/>
    <lineage>
        <taxon>Eukaryota</taxon>
        <taxon>Fungi</taxon>
        <taxon>Dikarya</taxon>
        <taxon>Ascomycota</taxon>
        <taxon>Pezizomycotina</taxon>
        <taxon>Sordariomycetes</taxon>
        <taxon>Xylariomycetidae</taxon>
        <taxon>Xylariales</taxon>
        <taxon>Xylariales incertae sedis</taxon>
        <taxon>Monosporascus</taxon>
    </lineage>
</organism>